<evidence type="ECO:0000313" key="6">
    <source>
        <dbReference type="Proteomes" id="UP000199496"/>
    </source>
</evidence>
<keyword evidence="3" id="KW-0378">Hydrolase</keyword>
<feature type="binding site" evidence="4">
    <location>
        <position position="201"/>
    </location>
    <ligand>
        <name>a divalent metal cation</name>
        <dbReference type="ChEBI" id="CHEBI:60240"/>
        <label>1</label>
    </ligand>
</feature>
<evidence type="ECO:0000256" key="2">
    <source>
        <dbReference type="ARBA" id="ARBA00022723"/>
    </source>
</evidence>
<feature type="binding site" evidence="4">
    <location>
        <position position="6"/>
    </location>
    <ligand>
        <name>a divalent metal cation</name>
        <dbReference type="ChEBI" id="CHEBI:60240"/>
        <label>1</label>
    </ligand>
</feature>
<dbReference type="GO" id="GO:0005829">
    <property type="term" value="C:cytosol"/>
    <property type="evidence" value="ECO:0007669"/>
    <property type="project" value="TreeGrafter"/>
</dbReference>
<keyword evidence="6" id="KW-1185">Reference proteome</keyword>
<gene>
    <name evidence="5" type="ORF">SAMN05421693_10566</name>
</gene>
<accession>A0A1H9AHP3</accession>
<evidence type="ECO:0000256" key="1">
    <source>
        <dbReference type="ARBA" id="ARBA00009275"/>
    </source>
</evidence>
<sequence>MLIDSHCHFDVPAFDQDRADCRQRAHEAGVQAMILPAITRAGWPRLRAVAAADPSLYPAYGLHPVYLHDHRPEDLQALDDWLHREPAVAVGECGLDFFVQGRDEKAQHAWFVAQLDLALSHDLPVILHARRAVDQVTQALRQRPGLRGVVHSFSGSRQQAEKLLELGFFLGLGGPVTHPRAQRLRSLAAWVPAQALLVESDAPDQPGQAHQGQRNEPAWLPEVIHALARLRDESPQEMARITRDNAICLFRLDRPAPIADDPPLSHRPRTTP</sequence>
<comment type="similarity">
    <text evidence="1">Belongs to the metallo-dependent hydrolases superfamily. TatD-type hydrolase family.</text>
</comment>
<dbReference type="PROSITE" id="PS01090">
    <property type="entry name" value="TATD_2"/>
    <property type="match status" value="1"/>
</dbReference>
<dbReference type="Pfam" id="PF01026">
    <property type="entry name" value="TatD_DNase"/>
    <property type="match status" value="1"/>
</dbReference>
<proteinExistence type="inferred from homology"/>
<feature type="binding site" evidence="4">
    <location>
        <position position="151"/>
    </location>
    <ligand>
        <name>a divalent metal cation</name>
        <dbReference type="ChEBI" id="CHEBI:60240"/>
        <label>2</label>
    </ligand>
</feature>
<dbReference type="EMBL" id="FOFO01000005">
    <property type="protein sequence ID" value="SEP76001.1"/>
    <property type="molecule type" value="Genomic_DNA"/>
</dbReference>
<feature type="binding site" evidence="4">
    <location>
        <position position="128"/>
    </location>
    <ligand>
        <name>a divalent metal cation</name>
        <dbReference type="ChEBI" id="CHEBI:60240"/>
        <label>2</label>
    </ligand>
</feature>
<dbReference type="CDD" id="cd01310">
    <property type="entry name" value="TatD_DNAse"/>
    <property type="match status" value="1"/>
</dbReference>
<dbReference type="InterPro" id="IPR018228">
    <property type="entry name" value="DNase_TatD-rel_CS"/>
</dbReference>
<organism evidence="5 6">
    <name type="scientific">Ectothiorhodospira magna</name>
    <dbReference type="NCBI Taxonomy" id="867345"/>
    <lineage>
        <taxon>Bacteria</taxon>
        <taxon>Pseudomonadati</taxon>
        <taxon>Pseudomonadota</taxon>
        <taxon>Gammaproteobacteria</taxon>
        <taxon>Chromatiales</taxon>
        <taxon>Ectothiorhodospiraceae</taxon>
        <taxon>Ectothiorhodospira</taxon>
    </lineage>
</organism>
<evidence type="ECO:0000256" key="4">
    <source>
        <dbReference type="PIRSR" id="PIRSR005902-1"/>
    </source>
</evidence>
<dbReference type="Proteomes" id="UP000199496">
    <property type="component" value="Unassembled WGS sequence"/>
</dbReference>
<dbReference type="PANTHER" id="PTHR46124">
    <property type="entry name" value="D-AMINOACYL-TRNA DEACYLASE"/>
    <property type="match status" value="1"/>
</dbReference>
<keyword evidence="2 4" id="KW-0479">Metal-binding</keyword>
<feature type="binding site" evidence="4">
    <location>
        <position position="8"/>
    </location>
    <ligand>
        <name>a divalent metal cation</name>
        <dbReference type="ChEBI" id="CHEBI:60240"/>
        <label>1</label>
    </ligand>
</feature>
<dbReference type="PIRSF" id="PIRSF005902">
    <property type="entry name" value="DNase_TatD"/>
    <property type="match status" value="1"/>
</dbReference>
<protein>
    <submittedName>
        <fullName evidence="5">TatD DNase family protein</fullName>
    </submittedName>
</protein>
<reference evidence="5 6" key="1">
    <citation type="submission" date="2016-10" db="EMBL/GenBank/DDBJ databases">
        <authorList>
            <person name="de Groot N.N."/>
        </authorList>
    </citation>
    <scope>NUCLEOTIDE SEQUENCE [LARGE SCALE GENOMIC DNA]</scope>
    <source>
        <strain evidence="5 6">B7-7</strain>
    </source>
</reference>
<dbReference type="PANTHER" id="PTHR46124:SF3">
    <property type="entry name" value="HYDROLASE"/>
    <property type="match status" value="1"/>
</dbReference>
<dbReference type="STRING" id="867345.SAMN05421693_10566"/>
<dbReference type="Gene3D" id="3.20.20.140">
    <property type="entry name" value="Metal-dependent hydrolases"/>
    <property type="match status" value="1"/>
</dbReference>
<dbReference type="SUPFAM" id="SSF51556">
    <property type="entry name" value="Metallo-dependent hydrolases"/>
    <property type="match status" value="1"/>
</dbReference>
<dbReference type="GO" id="GO:0016788">
    <property type="term" value="F:hydrolase activity, acting on ester bonds"/>
    <property type="evidence" value="ECO:0007669"/>
    <property type="project" value="InterPro"/>
</dbReference>
<feature type="binding site" evidence="4">
    <location>
        <position position="92"/>
    </location>
    <ligand>
        <name>a divalent metal cation</name>
        <dbReference type="ChEBI" id="CHEBI:60240"/>
        <label>1</label>
    </ligand>
</feature>
<dbReference type="RefSeq" id="WP_090204055.1">
    <property type="nucleotide sequence ID" value="NZ_FOFO01000005.1"/>
</dbReference>
<dbReference type="InterPro" id="IPR001130">
    <property type="entry name" value="TatD-like"/>
</dbReference>
<name>A0A1H9AHP3_9GAMM</name>
<evidence type="ECO:0000256" key="3">
    <source>
        <dbReference type="ARBA" id="ARBA00022801"/>
    </source>
</evidence>
<dbReference type="GO" id="GO:0046872">
    <property type="term" value="F:metal ion binding"/>
    <property type="evidence" value="ECO:0007669"/>
    <property type="project" value="UniProtKB-KW"/>
</dbReference>
<dbReference type="PROSITE" id="PS01137">
    <property type="entry name" value="TATD_1"/>
    <property type="match status" value="1"/>
</dbReference>
<dbReference type="InterPro" id="IPR032466">
    <property type="entry name" value="Metal_Hydrolase"/>
</dbReference>
<evidence type="ECO:0000313" key="5">
    <source>
        <dbReference type="EMBL" id="SEP76001.1"/>
    </source>
</evidence>
<dbReference type="OrthoDB" id="9810005at2"/>
<dbReference type="AlphaFoldDB" id="A0A1H9AHP3"/>
<dbReference type="FunFam" id="3.20.20.140:FF:000005">
    <property type="entry name" value="TatD family hydrolase"/>
    <property type="match status" value="1"/>
</dbReference>